<dbReference type="PANTHER" id="PTHR44379">
    <property type="entry name" value="OXIDOREDUCTASE WITH IRON-SULFUR SUBUNIT"/>
    <property type="match status" value="1"/>
</dbReference>
<keyword evidence="1" id="KW-0001">2Fe-2S</keyword>
<dbReference type="PANTHER" id="PTHR44379:SF6">
    <property type="entry name" value="BLR6046 PROTEIN"/>
    <property type="match status" value="1"/>
</dbReference>
<evidence type="ECO:0000313" key="6">
    <source>
        <dbReference type="EMBL" id="QNH63807.1"/>
    </source>
</evidence>
<keyword evidence="7" id="KW-1185">Reference proteome</keyword>
<proteinExistence type="predicted"/>
<evidence type="ECO:0000256" key="2">
    <source>
        <dbReference type="ARBA" id="ARBA00022723"/>
    </source>
</evidence>
<evidence type="ECO:0000256" key="4">
    <source>
        <dbReference type="ARBA" id="ARBA00023014"/>
    </source>
</evidence>
<dbReference type="KEGG" id="hsk:H4317_08435"/>
<evidence type="ECO:0000259" key="5">
    <source>
        <dbReference type="PROSITE" id="PS51085"/>
    </source>
</evidence>
<protein>
    <submittedName>
        <fullName evidence="6">(2Fe-2S)-binding protein</fullName>
    </submittedName>
</protein>
<organism evidence="6 7">
    <name type="scientific">Hymenobacter sediminicola</name>
    <dbReference type="NCBI Taxonomy" id="2761579"/>
    <lineage>
        <taxon>Bacteria</taxon>
        <taxon>Pseudomonadati</taxon>
        <taxon>Bacteroidota</taxon>
        <taxon>Cytophagia</taxon>
        <taxon>Cytophagales</taxon>
        <taxon>Hymenobacteraceae</taxon>
        <taxon>Hymenobacter</taxon>
    </lineage>
</organism>
<dbReference type="SUPFAM" id="SSF47741">
    <property type="entry name" value="CO dehydrogenase ISP C-domain like"/>
    <property type="match status" value="1"/>
</dbReference>
<dbReference type="InterPro" id="IPR036010">
    <property type="entry name" value="2Fe-2S_ferredoxin-like_sf"/>
</dbReference>
<dbReference type="GO" id="GO:0046872">
    <property type="term" value="F:metal ion binding"/>
    <property type="evidence" value="ECO:0007669"/>
    <property type="project" value="UniProtKB-KW"/>
</dbReference>
<dbReference type="AlphaFoldDB" id="A0A7G7WBR4"/>
<keyword evidence="3" id="KW-0408">Iron</keyword>
<dbReference type="Pfam" id="PF00111">
    <property type="entry name" value="Fer2"/>
    <property type="match status" value="1"/>
</dbReference>
<dbReference type="PROSITE" id="PS51085">
    <property type="entry name" value="2FE2S_FER_2"/>
    <property type="match status" value="1"/>
</dbReference>
<dbReference type="SUPFAM" id="SSF54292">
    <property type="entry name" value="2Fe-2S ferredoxin-like"/>
    <property type="match status" value="1"/>
</dbReference>
<dbReference type="InterPro" id="IPR001041">
    <property type="entry name" value="2Fe-2S_ferredoxin-type"/>
</dbReference>
<dbReference type="CDD" id="cd00207">
    <property type="entry name" value="fer2"/>
    <property type="match status" value="1"/>
</dbReference>
<dbReference type="InterPro" id="IPR036884">
    <property type="entry name" value="2Fe-2S-bd_dom_sf"/>
</dbReference>
<sequence>MEADLTLLVNGQQHTLRVDPETPLLYVLRNNLGLNGPKFGCGLQQCGACMVLLNDIAWPSCQLPVRQTTGGVSITTLEGLTRPDGTLHPVQAAFVQEQAAQCGFCLNGMVISAVSLLKQYPQPSEEAIRNGLFRVLCRCSVHTRAIRAVQRAASSG</sequence>
<dbReference type="EMBL" id="CP060202">
    <property type="protein sequence ID" value="QNH63807.1"/>
    <property type="molecule type" value="Genomic_DNA"/>
</dbReference>
<dbReference type="InterPro" id="IPR051452">
    <property type="entry name" value="Diverse_Oxidoreductases"/>
</dbReference>
<keyword evidence="2" id="KW-0479">Metal-binding</keyword>
<dbReference type="RefSeq" id="WP_185889683.1">
    <property type="nucleotide sequence ID" value="NZ_CP060202.1"/>
</dbReference>
<dbReference type="Pfam" id="PF01799">
    <property type="entry name" value="Fer2_2"/>
    <property type="match status" value="1"/>
</dbReference>
<dbReference type="GO" id="GO:0016491">
    <property type="term" value="F:oxidoreductase activity"/>
    <property type="evidence" value="ECO:0007669"/>
    <property type="project" value="InterPro"/>
</dbReference>
<dbReference type="InterPro" id="IPR012675">
    <property type="entry name" value="Beta-grasp_dom_sf"/>
</dbReference>
<dbReference type="Gene3D" id="3.10.20.30">
    <property type="match status" value="1"/>
</dbReference>
<feature type="domain" description="2Fe-2S ferredoxin-type" evidence="5">
    <location>
        <begin position="3"/>
        <end position="80"/>
    </location>
</feature>
<evidence type="ECO:0000256" key="3">
    <source>
        <dbReference type="ARBA" id="ARBA00023004"/>
    </source>
</evidence>
<dbReference type="Gene3D" id="1.10.150.120">
    <property type="entry name" value="[2Fe-2S]-binding domain"/>
    <property type="match status" value="1"/>
</dbReference>
<evidence type="ECO:0000313" key="7">
    <source>
        <dbReference type="Proteomes" id="UP000515489"/>
    </source>
</evidence>
<accession>A0A7G7WBR4</accession>
<dbReference type="Proteomes" id="UP000515489">
    <property type="component" value="Chromosome"/>
</dbReference>
<dbReference type="GO" id="GO:0051537">
    <property type="term" value="F:2 iron, 2 sulfur cluster binding"/>
    <property type="evidence" value="ECO:0007669"/>
    <property type="project" value="UniProtKB-KW"/>
</dbReference>
<name>A0A7G7WBR4_9BACT</name>
<gene>
    <name evidence="6" type="ORF">H4317_08435</name>
</gene>
<dbReference type="InterPro" id="IPR002888">
    <property type="entry name" value="2Fe-2S-bd"/>
</dbReference>
<reference evidence="6 7" key="1">
    <citation type="submission" date="2020-08" db="EMBL/GenBank/DDBJ databases">
        <title>Hymenobacter sp. S2-20-2 genome sequencing.</title>
        <authorList>
            <person name="Jin L."/>
        </authorList>
    </citation>
    <scope>NUCLEOTIDE SEQUENCE [LARGE SCALE GENOMIC DNA]</scope>
    <source>
        <strain evidence="6 7">S2-20-2</strain>
    </source>
</reference>
<evidence type="ECO:0000256" key="1">
    <source>
        <dbReference type="ARBA" id="ARBA00022714"/>
    </source>
</evidence>
<keyword evidence="4" id="KW-0411">Iron-sulfur</keyword>